<dbReference type="EMBL" id="JADEWN010000023">
    <property type="protein sequence ID" value="MBE9190899.1"/>
    <property type="molecule type" value="Genomic_DNA"/>
</dbReference>
<dbReference type="RefSeq" id="WP_193932068.1">
    <property type="nucleotide sequence ID" value="NZ_CAWPMZ010000048.1"/>
</dbReference>
<keyword evidence="1" id="KW-0042">Antenna complex</keyword>
<proteinExistence type="predicted"/>
<reference evidence="3 4" key="1">
    <citation type="submission" date="2020-10" db="EMBL/GenBank/DDBJ databases">
        <authorList>
            <person name="Castelo-Branco R."/>
            <person name="Eusebio N."/>
            <person name="Adriana R."/>
            <person name="Vieira A."/>
            <person name="Brugerolle De Fraissinette N."/>
            <person name="Rezende De Castro R."/>
            <person name="Schneider M.P."/>
            <person name="Vasconcelos V."/>
            <person name="Leao P.N."/>
        </authorList>
    </citation>
    <scope>NUCLEOTIDE SEQUENCE [LARGE SCALE GENOMIC DNA]</scope>
    <source>
        <strain evidence="3 4">LEGE 06123</strain>
    </source>
</reference>
<evidence type="ECO:0000313" key="3">
    <source>
        <dbReference type="EMBL" id="MBE9190899.1"/>
    </source>
</evidence>
<dbReference type="InterPro" id="IPR016024">
    <property type="entry name" value="ARM-type_fold"/>
</dbReference>
<dbReference type="PANTHER" id="PTHR12697">
    <property type="entry name" value="PBS LYASE HEAT-LIKE PROTEIN"/>
    <property type="match status" value="1"/>
</dbReference>
<dbReference type="Pfam" id="PF13646">
    <property type="entry name" value="HEAT_2"/>
    <property type="match status" value="1"/>
</dbReference>
<dbReference type="Proteomes" id="UP000651156">
    <property type="component" value="Unassembled WGS sequence"/>
</dbReference>
<dbReference type="InterPro" id="IPR004155">
    <property type="entry name" value="PBS_lyase_HEAT"/>
</dbReference>
<sequence length="209" mass="22117">MTEAQALIRAVEQADSAPRLVAAVQDLASAEVEAGISTLIAVLGYNNPTAAVAAVQGLIQIGSPAVQPLIEQLDDYNYGARAYAIRALAAIADPRALDILLASAATDFAPSVRRAAAKGLGALRWSELPTNERSTAQVKALETLELILQDADWSIRYAAIVGLQRLATTSELTSQIQGKFAQLLATEKDAAVRSRVQFAQAQLFSITSD</sequence>
<keyword evidence="4" id="KW-1185">Reference proteome</keyword>
<dbReference type="Gene3D" id="1.25.10.10">
    <property type="entry name" value="Leucine-rich Repeat Variant"/>
    <property type="match status" value="1"/>
</dbReference>
<comment type="caution">
    <text evidence="3">The sequence shown here is derived from an EMBL/GenBank/DDBJ whole genome shotgun (WGS) entry which is preliminary data.</text>
</comment>
<evidence type="ECO:0000256" key="1">
    <source>
        <dbReference type="ARBA" id="ARBA00022549"/>
    </source>
</evidence>
<dbReference type="SUPFAM" id="SSF48371">
    <property type="entry name" value="ARM repeat"/>
    <property type="match status" value="1"/>
</dbReference>
<organism evidence="3 4">
    <name type="scientific">Gloeocapsopsis crepidinum LEGE 06123</name>
    <dbReference type="NCBI Taxonomy" id="588587"/>
    <lineage>
        <taxon>Bacteria</taxon>
        <taxon>Bacillati</taxon>
        <taxon>Cyanobacteriota</taxon>
        <taxon>Cyanophyceae</taxon>
        <taxon>Oscillatoriophycideae</taxon>
        <taxon>Chroococcales</taxon>
        <taxon>Chroococcaceae</taxon>
        <taxon>Gloeocapsopsis</taxon>
    </lineage>
</organism>
<evidence type="ECO:0000256" key="2">
    <source>
        <dbReference type="ARBA" id="ARBA00022738"/>
    </source>
</evidence>
<name>A0ABR9URL9_9CHRO</name>
<keyword evidence="2" id="KW-0605">Phycobilisome</keyword>
<protein>
    <submittedName>
        <fullName evidence="3">HEAT repeat domain-containing protein</fullName>
    </submittedName>
</protein>
<dbReference type="InterPro" id="IPR011989">
    <property type="entry name" value="ARM-like"/>
</dbReference>
<evidence type="ECO:0000313" key="4">
    <source>
        <dbReference type="Proteomes" id="UP000651156"/>
    </source>
</evidence>
<dbReference type="SMART" id="SM00567">
    <property type="entry name" value="EZ_HEAT"/>
    <property type="match status" value="3"/>
</dbReference>
<gene>
    <name evidence="3" type="ORF">IQ230_11155</name>
</gene>
<dbReference type="PANTHER" id="PTHR12697:SF38">
    <property type="entry name" value="PBS LYASE HEAT DOMAIN PROTEIN REPEAT-CONTAINING PROTEIN"/>
    <property type="match status" value="1"/>
</dbReference>
<accession>A0ABR9URL9</accession>